<accession>A0A931E646</accession>
<keyword evidence="3 6" id="KW-0812">Transmembrane</keyword>
<dbReference type="GO" id="GO:0005886">
    <property type="term" value="C:plasma membrane"/>
    <property type="evidence" value="ECO:0007669"/>
    <property type="project" value="UniProtKB-SubCell"/>
</dbReference>
<dbReference type="AlphaFoldDB" id="A0A931E646"/>
<evidence type="ECO:0000256" key="5">
    <source>
        <dbReference type="ARBA" id="ARBA00023136"/>
    </source>
</evidence>
<evidence type="ECO:0000256" key="2">
    <source>
        <dbReference type="ARBA" id="ARBA00022475"/>
    </source>
</evidence>
<evidence type="ECO:0000256" key="1">
    <source>
        <dbReference type="ARBA" id="ARBA00004651"/>
    </source>
</evidence>
<dbReference type="Pfam" id="PF02706">
    <property type="entry name" value="Wzz"/>
    <property type="match status" value="1"/>
</dbReference>
<dbReference type="InterPro" id="IPR050445">
    <property type="entry name" value="Bact_polysacc_biosynth/exp"/>
</dbReference>
<proteinExistence type="predicted"/>
<keyword evidence="5 6" id="KW-0472">Membrane</keyword>
<dbReference type="Proteomes" id="UP000628448">
    <property type="component" value="Unassembled WGS sequence"/>
</dbReference>
<protein>
    <submittedName>
        <fullName evidence="8">Lipopolysaccharide biosynthesis protein</fullName>
    </submittedName>
</protein>
<keyword evidence="2" id="KW-1003">Cell membrane</keyword>
<dbReference type="PANTHER" id="PTHR32309:SF13">
    <property type="entry name" value="FERRIC ENTEROBACTIN TRANSPORT PROTEIN FEPE"/>
    <property type="match status" value="1"/>
</dbReference>
<evidence type="ECO:0000313" key="8">
    <source>
        <dbReference type="EMBL" id="MBG9375743.1"/>
    </source>
</evidence>
<evidence type="ECO:0000256" key="6">
    <source>
        <dbReference type="SAM" id="Phobius"/>
    </source>
</evidence>
<dbReference type="InterPro" id="IPR003856">
    <property type="entry name" value="LPS_length_determ_N"/>
</dbReference>
<comment type="caution">
    <text evidence="8">The sequence shown here is derived from an EMBL/GenBank/DDBJ whole genome shotgun (WGS) entry which is preliminary data.</text>
</comment>
<evidence type="ECO:0000313" key="9">
    <source>
        <dbReference type="Proteomes" id="UP000628448"/>
    </source>
</evidence>
<reference evidence="8" key="1">
    <citation type="submission" date="2020-11" db="EMBL/GenBank/DDBJ databases">
        <title>Bacterial whole genome sequence for Panacibacter sp. DH6.</title>
        <authorList>
            <person name="Le V."/>
            <person name="Ko S."/>
            <person name="Ahn C.-Y."/>
            <person name="Oh H.-M."/>
        </authorList>
    </citation>
    <scope>NUCLEOTIDE SEQUENCE</scope>
    <source>
        <strain evidence="8">DH6</strain>
    </source>
</reference>
<feature type="domain" description="Polysaccharide chain length determinant N-terminal" evidence="7">
    <location>
        <begin position="23"/>
        <end position="109"/>
    </location>
</feature>
<evidence type="ECO:0000259" key="7">
    <source>
        <dbReference type="Pfam" id="PF02706"/>
    </source>
</evidence>
<comment type="subcellular location">
    <subcellularLocation>
        <location evidence="1">Cell membrane</location>
        <topology evidence="1">Multi-pass membrane protein</topology>
    </subcellularLocation>
</comment>
<dbReference type="RefSeq" id="WP_196989779.1">
    <property type="nucleotide sequence ID" value="NZ_JADWYR010000001.1"/>
</dbReference>
<dbReference type="PANTHER" id="PTHR32309">
    <property type="entry name" value="TYROSINE-PROTEIN KINASE"/>
    <property type="match status" value="1"/>
</dbReference>
<keyword evidence="4 6" id="KW-1133">Transmembrane helix</keyword>
<gene>
    <name evidence="8" type="ORF">I5907_05825</name>
</gene>
<keyword evidence="9" id="KW-1185">Reference proteome</keyword>
<dbReference type="EMBL" id="JADWYR010000001">
    <property type="protein sequence ID" value="MBG9375743.1"/>
    <property type="molecule type" value="Genomic_DNA"/>
</dbReference>
<feature type="transmembrane region" description="Helical" evidence="6">
    <location>
        <begin position="318"/>
        <end position="339"/>
    </location>
</feature>
<sequence>MSSASQEITLKDFIYQTRSWFRYILSKWLIIVIIAACVAGLGILYAVKSDPEYTASVTFVLSTNSGSSNSLLGLASQFGLDLRSGTEDVFAGDNIIALMKSRRMVQETLMKKPADGKTTLLNILVKEMEMDEAWSNDDRLKNAFPFPDTRNHMTLVQDSLFREVYYMVVDNMLDISKPEKSQSIYAATTISTNETFSFYFTRNLVDATSAFYIKTKTSTARQNLDMLQREADSLRNILGNAITTIGAETDKTFNLNPAFQVQRSGIQQNQVRASALGTAYGEVLKNLEIAKISLQKETPLYQVIDEPVLPLKMSRASVIIFFIIGGMIGGFMMVLYLTVKRFFKNI</sequence>
<name>A0A931E646_9BACT</name>
<dbReference type="GO" id="GO:0004713">
    <property type="term" value="F:protein tyrosine kinase activity"/>
    <property type="evidence" value="ECO:0007669"/>
    <property type="project" value="TreeGrafter"/>
</dbReference>
<feature type="transmembrane region" description="Helical" evidence="6">
    <location>
        <begin position="28"/>
        <end position="47"/>
    </location>
</feature>
<evidence type="ECO:0000256" key="4">
    <source>
        <dbReference type="ARBA" id="ARBA00022989"/>
    </source>
</evidence>
<organism evidence="8 9">
    <name type="scientific">Panacibacter microcysteis</name>
    <dbReference type="NCBI Taxonomy" id="2793269"/>
    <lineage>
        <taxon>Bacteria</taxon>
        <taxon>Pseudomonadati</taxon>
        <taxon>Bacteroidota</taxon>
        <taxon>Chitinophagia</taxon>
        <taxon>Chitinophagales</taxon>
        <taxon>Chitinophagaceae</taxon>
        <taxon>Panacibacter</taxon>
    </lineage>
</organism>
<evidence type="ECO:0000256" key="3">
    <source>
        <dbReference type="ARBA" id="ARBA00022692"/>
    </source>
</evidence>